<protein>
    <recommendedName>
        <fullName evidence="9">Secretin/TonB short N-terminal domain-containing protein</fullName>
    </recommendedName>
</protein>
<keyword evidence="2" id="KW-0813">Transport</keyword>
<evidence type="ECO:0000259" key="9">
    <source>
        <dbReference type="SMART" id="SM00965"/>
    </source>
</evidence>
<feature type="region of interest" description="Disordered" evidence="7">
    <location>
        <begin position="703"/>
        <end position="766"/>
    </location>
</feature>
<evidence type="ECO:0000256" key="7">
    <source>
        <dbReference type="SAM" id="MobiDB-lite"/>
    </source>
</evidence>
<evidence type="ECO:0000256" key="2">
    <source>
        <dbReference type="ARBA" id="ARBA00022448"/>
    </source>
</evidence>
<feature type="signal peptide" evidence="8">
    <location>
        <begin position="1"/>
        <end position="24"/>
    </location>
</feature>
<proteinExistence type="inferred from homology"/>
<accession>A0A8A4TNH4</accession>
<feature type="compositionally biased region" description="Low complexity" evidence="7">
    <location>
        <begin position="49"/>
        <end position="60"/>
    </location>
</feature>
<dbReference type="GO" id="GO:0015627">
    <property type="term" value="C:type II protein secretion system complex"/>
    <property type="evidence" value="ECO:0007669"/>
    <property type="project" value="TreeGrafter"/>
</dbReference>
<dbReference type="Gene3D" id="3.30.1370.130">
    <property type="match status" value="1"/>
</dbReference>
<keyword evidence="5" id="KW-0998">Cell outer membrane</keyword>
<dbReference type="KEGG" id="scor:J3U87_00780"/>
<dbReference type="InterPro" id="IPR004845">
    <property type="entry name" value="T2SS_GspD_CS"/>
</dbReference>
<dbReference type="PROSITE" id="PS00875">
    <property type="entry name" value="T2SP_D"/>
    <property type="match status" value="1"/>
</dbReference>
<feature type="region of interest" description="Disordered" evidence="7">
    <location>
        <begin position="32"/>
        <end position="138"/>
    </location>
</feature>
<comment type="similarity">
    <text evidence="6">Belongs to the bacterial secretin family.</text>
</comment>
<dbReference type="GO" id="GO:0009306">
    <property type="term" value="P:protein secretion"/>
    <property type="evidence" value="ECO:0007669"/>
    <property type="project" value="InterPro"/>
</dbReference>
<sequence length="766" mass="84485">MTLPILCFGYFSLGSALMMLFAQSHVDLHSQANPAPVAPQSSAPTEQVSPNPKSAPASASDLIDSARTKGRKAAGKAQAEAGKRLPASKPESPVSQPTEKPRPDAAATAQEPKAGVAAPTTAAASDGPAPAESQAKPVHEETLLSPGFTAFFEPDVRLGSVIAEDLDLAPFLRTLAREHRIKLVVDRALDFQFTLKLTESRTGINELLNELAHLFPISCERLGDFVYVRPLPKPDVRNDILYDPIDQWLGLDLDGLPLADLAEELTQITGKNVFLDDSVDPDQNVTSFQSRLPFTEALAFLARANGLGVKHERDIHILGRVPGVHIRNGLIDIWFENTPLSTILHAIADEGLYPMMISDGVEGTVSVDLRQMSIEALLALLLADTPFNYHNRDGVHVIGKGNSSYLNETLLVPFERVHVNMIPPMLPEPMLEGVTVMEIKEHNALLITGNPTKVRALEQVARSLDRTVPQVLLEVVVVKYDTLDEFNLGMKITSGNGQQLFPTPNFTLDGYRREGNNFTIARLPSNFTLQLEALDHKNHLRVLTKPRIASLSGKPANLVVGSTLFYRIETEELVGQENPRVRTTQKVESVEANTQLQITPWVIDDDLITVDIHTEFNTFEGAVEDNVPPQLAVSSVNSTVRLRNGETVILGGLSLDRKETDRKGLPGISRVPVLGALFRNRELATSQSQMVIYITPHIYDGRPGSPEFLQHPEKLERDFEPKKHKRKLRRKKRRKRKAQREEATRTTPLPQPHPRPTPNPESSSGT</sequence>
<dbReference type="InterPro" id="IPR001775">
    <property type="entry name" value="GspD/PilQ"/>
</dbReference>
<dbReference type="InterPro" id="IPR004846">
    <property type="entry name" value="T2SS/T3SS_dom"/>
</dbReference>
<feature type="compositionally biased region" description="Polar residues" evidence="7">
    <location>
        <begin position="39"/>
        <end position="48"/>
    </location>
</feature>
<comment type="subcellular location">
    <subcellularLocation>
        <location evidence="1">Membrane</location>
    </subcellularLocation>
</comment>
<dbReference type="PANTHER" id="PTHR30332">
    <property type="entry name" value="PROBABLE GENERAL SECRETION PATHWAY PROTEIN D"/>
    <property type="match status" value="1"/>
</dbReference>
<feature type="compositionally biased region" description="Basic residues" evidence="7">
    <location>
        <begin position="722"/>
        <end position="738"/>
    </location>
</feature>
<dbReference type="SMART" id="SM00965">
    <property type="entry name" value="STN"/>
    <property type="match status" value="2"/>
</dbReference>
<name>A0A8A4TNH4_SULCO</name>
<dbReference type="Pfam" id="PF00263">
    <property type="entry name" value="Secretin"/>
    <property type="match status" value="1"/>
</dbReference>
<feature type="domain" description="Secretin/TonB short N-terminal" evidence="9">
    <location>
        <begin position="271"/>
        <end position="320"/>
    </location>
</feature>
<evidence type="ECO:0000313" key="10">
    <source>
        <dbReference type="EMBL" id="QTD50977.1"/>
    </source>
</evidence>
<evidence type="ECO:0000256" key="1">
    <source>
        <dbReference type="ARBA" id="ARBA00004370"/>
    </source>
</evidence>
<dbReference type="Proteomes" id="UP000663929">
    <property type="component" value="Chromosome"/>
</dbReference>
<feature type="compositionally biased region" description="Basic and acidic residues" evidence="7">
    <location>
        <begin position="710"/>
        <end position="721"/>
    </location>
</feature>
<keyword evidence="11" id="KW-1185">Reference proteome</keyword>
<evidence type="ECO:0000256" key="8">
    <source>
        <dbReference type="SAM" id="SignalP"/>
    </source>
</evidence>
<dbReference type="EMBL" id="CP071793">
    <property type="protein sequence ID" value="QTD50977.1"/>
    <property type="molecule type" value="Genomic_DNA"/>
</dbReference>
<dbReference type="AlphaFoldDB" id="A0A8A4TNH4"/>
<keyword evidence="4" id="KW-0472">Membrane</keyword>
<evidence type="ECO:0000256" key="4">
    <source>
        <dbReference type="ARBA" id="ARBA00023136"/>
    </source>
</evidence>
<dbReference type="InterPro" id="IPR050810">
    <property type="entry name" value="Bact_Secretion_Sys_Channel"/>
</dbReference>
<dbReference type="PANTHER" id="PTHR30332:SF24">
    <property type="entry name" value="SECRETIN GSPD-RELATED"/>
    <property type="match status" value="1"/>
</dbReference>
<reference evidence="10" key="1">
    <citation type="submission" date="2021-03" db="EMBL/GenBank/DDBJ databases">
        <title>Acanthopleuribacteraceae sp. M133.</title>
        <authorList>
            <person name="Wang G."/>
        </authorList>
    </citation>
    <scope>NUCLEOTIDE SEQUENCE</scope>
    <source>
        <strain evidence="10">M133</strain>
    </source>
</reference>
<evidence type="ECO:0000256" key="6">
    <source>
        <dbReference type="RuleBase" id="RU004003"/>
    </source>
</evidence>
<evidence type="ECO:0000313" key="11">
    <source>
        <dbReference type="Proteomes" id="UP000663929"/>
    </source>
</evidence>
<feature type="domain" description="Secretin/TonB short N-terminal" evidence="9">
    <location>
        <begin position="353"/>
        <end position="401"/>
    </location>
</feature>
<dbReference type="PRINTS" id="PR00811">
    <property type="entry name" value="BCTERIALGSPD"/>
</dbReference>
<gene>
    <name evidence="10" type="ORF">J3U87_00780</name>
</gene>
<feature type="compositionally biased region" description="Pro residues" evidence="7">
    <location>
        <begin position="749"/>
        <end position="759"/>
    </location>
</feature>
<keyword evidence="3 8" id="KW-0732">Signal</keyword>
<feature type="compositionally biased region" description="Low complexity" evidence="7">
    <location>
        <begin position="112"/>
        <end position="131"/>
    </location>
</feature>
<evidence type="ECO:0000256" key="3">
    <source>
        <dbReference type="ARBA" id="ARBA00022729"/>
    </source>
</evidence>
<dbReference type="RefSeq" id="WP_237381113.1">
    <property type="nucleotide sequence ID" value="NZ_CP071793.1"/>
</dbReference>
<organism evidence="10 11">
    <name type="scientific">Sulfidibacter corallicola</name>
    <dbReference type="NCBI Taxonomy" id="2818388"/>
    <lineage>
        <taxon>Bacteria</taxon>
        <taxon>Pseudomonadati</taxon>
        <taxon>Acidobacteriota</taxon>
        <taxon>Holophagae</taxon>
        <taxon>Acanthopleuribacterales</taxon>
        <taxon>Acanthopleuribacteraceae</taxon>
        <taxon>Sulfidibacter</taxon>
    </lineage>
</organism>
<dbReference type="GO" id="GO:0019867">
    <property type="term" value="C:outer membrane"/>
    <property type="evidence" value="ECO:0007669"/>
    <property type="project" value="InterPro"/>
</dbReference>
<feature type="chain" id="PRO_5035225411" description="Secretin/TonB short N-terminal domain-containing protein" evidence="8">
    <location>
        <begin position="25"/>
        <end position="766"/>
    </location>
</feature>
<evidence type="ECO:0000256" key="5">
    <source>
        <dbReference type="ARBA" id="ARBA00023237"/>
    </source>
</evidence>
<dbReference type="InterPro" id="IPR011662">
    <property type="entry name" value="Secretin/TonB_short_N"/>
</dbReference>